<evidence type="ECO:0000256" key="1">
    <source>
        <dbReference type="SAM" id="MobiDB-lite"/>
    </source>
</evidence>
<evidence type="ECO:0000313" key="2">
    <source>
        <dbReference type="EMBL" id="KAG5443528.1"/>
    </source>
</evidence>
<protein>
    <recommendedName>
        <fullName evidence="4">Coiled-coil domain-containing protein</fullName>
    </recommendedName>
</protein>
<keyword evidence="3" id="KW-1185">Reference proteome</keyword>
<dbReference type="EMBL" id="NIRI02000056">
    <property type="protein sequence ID" value="KAG5443528.1"/>
    <property type="molecule type" value="Genomic_DNA"/>
</dbReference>
<dbReference type="Proteomes" id="UP000286415">
    <property type="component" value="Unassembled WGS sequence"/>
</dbReference>
<name>A0A8T1M3I6_CLOSI</name>
<comment type="caution">
    <text evidence="2">The sequence shown here is derived from an EMBL/GenBank/DDBJ whole genome shotgun (WGS) entry which is preliminary data.</text>
</comment>
<reference evidence="2 3" key="2">
    <citation type="journal article" date="2021" name="Genomics">
        <title>High-quality reference genome for Clonorchis sinensis.</title>
        <authorList>
            <person name="Young N.D."/>
            <person name="Stroehlein A.J."/>
            <person name="Kinkar L."/>
            <person name="Wang T."/>
            <person name="Sohn W.M."/>
            <person name="Chang B.C.H."/>
            <person name="Kaur P."/>
            <person name="Weisz D."/>
            <person name="Dudchenko O."/>
            <person name="Aiden E.L."/>
            <person name="Korhonen P.K."/>
            <person name="Gasser R.B."/>
        </authorList>
    </citation>
    <scope>NUCLEOTIDE SEQUENCE [LARGE SCALE GENOMIC DNA]</scope>
    <source>
        <strain evidence="2">Cs-k2</strain>
    </source>
</reference>
<reference evidence="2 3" key="1">
    <citation type="journal article" date="2018" name="Biotechnol. Adv.">
        <title>Improved genomic resources and new bioinformatic workflow for the carcinogenic parasite Clonorchis sinensis: Biotechnological implications.</title>
        <authorList>
            <person name="Wang D."/>
            <person name="Korhonen P.K."/>
            <person name="Gasser R.B."/>
            <person name="Young N.D."/>
        </authorList>
    </citation>
    <scope>NUCLEOTIDE SEQUENCE [LARGE SCALE GENOMIC DNA]</scope>
    <source>
        <strain evidence="2">Cs-k2</strain>
    </source>
</reference>
<feature type="compositionally biased region" description="Polar residues" evidence="1">
    <location>
        <begin position="1"/>
        <end position="10"/>
    </location>
</feature>
<dbReference type="OrthoDB" id="6285743at2759"/>
<gene>
    <name evidence="2" type="ORF">CSKR_101089</name>
</gene>
<evidence type="ECO:0000313" key="3">
    <source>
        <dbReference type="Proteomes" id="UP000286415"/>
    </source>
</evidence>
<feature type="region of interest" description="Disordered" evidence="1">
    <location>
        <begin position="1"/>
        <end position="25"/>
    </location>
</feature>
<dbReference type="AlphaFoldDB" id="A0A8T1M3I6"/>
<proteinExistence type="predicted"/>
<organism evidence="2 3">
    <name type="scientific">Clonorchis sinensis</name>
    <name type="common">Chinese liver fluke</name>
    <dbReference type="NCBI Taxonomy" id="79923"/>
    <lineage>
        <taxon>Eukaryota</taxon>
        <taxon>Metazoa</taxon>
        <taxon>Spiralia</taxon>
        <taxon>Lophotrochozoa</taxon>
        <taxon>Platyhelminthes</taxon>
        <taxon>Trematoda</taxon>
        <taxon>Digenea</taxon>
        <taxon>Opisthorchiida</taxon>
        <taxon>Opisthorchiata</taxon>
        <taxon>Opisthorchiidae</taxon>
        <taxon>Clonorchis</taxon>
    </lineage>
</organism>
<evidence type="ECO:0008006" key="4">
    <source>
        <dbReference type="Google" id="ProtNLM"/>
    </source>
</evidence>
<accession>A0A8T1M3I6</accession>
<sequence>MKESAVTNDGIQMGSAKSDAAQLSPTSDMGRQKIVVKYNKLLRDIAILTLENGMFQRYIDRVGLSKFVFSARSSGGSVSSSVRAMSKILCHWSEAASFGTAGKVLRLSAERKCRIAKEEQLEFQKYFRCLREKSEALIDETRASLEKLGLLYADISKQRKAFDKNVTVLVDNFAQRQVAVRAFVWFHRCYMKRMDICLQNMTLENRSLAELRAKLLRHLDGRSQRNTVTAIDVSEMKIRWQAALQEFKRLHLQCIQAKSIFSKCTRKLDTEMCKLKRVVGASTEISDRVNRRVRTTNKLIARMDDYQDDMHLDDRQIRRLKNRMALSNVPKLDDFVVSMKENEKVHRQLATENRKMRLAKLHLQQHAKLWRRIKEKQGP</sequence>